<dbReference type="Pfam" id="PF00593">
    <property type="entry name" value="TonB_dep_Rec_b-barrel"/>
    <property type="match status" value="1"/>
</dbReference>
<dbReference type="Gene3D" id="2.40.170.20">
    <property type="entry name" value="TonB-dependent receptor, beta-barrel domain"/>
    <property type="match status" value="1"/>
</dbReference>
<dbReference type="InterPro" id="IPR000531">
    <property type="entry name" value="Beta-barrel_TonB"/>
</dbReference>
<evidence type="ECO:0000256" key="7">
    <source>
        <dbReference type="ARBA" id="ARBA00023237"/>
    </source>
</evidence>
<dbReference type="InterPro" id="IPR010104">
    <property type="entry name" value="TonB_rcpt_bac"/>
</dbReference>
<dbReference type="Gene3D" id="2.170.130.10">
    <property type="entry name" value="TonB-dependent receptor, plug domain"/>
    <property type="match status" value="1"/>
</dbReference>
<evidence type="ECO:0000259" key="10">
    <source>
        <dbReference type="Pfam" id="PF00593"/>
    </source>
</evidence>
<evidence type="ECO:0000256" key="8">
    <source>
        <dbReference type="PROSITE-ProRule" id="PRU01360"/>
    </source>
</evidence>
<name>A0A7X0EBX9_9PROT</name>
<gene>
    <name evidence="12" type="ORF">FHS74_001702</name>
</gene>
<evidence type="ECO:0000256" key="2">
    <source>
        <dbReference type="ARBA" id="ARBA00022448"/>
    </source>
</evidence>
<dbReference type="InterPro" id="IPR037066">
    <property type="entry name" value="Plug_dom_sf"/>
</dbReference>
<dbReference type="CDD" id="cd01347">
    <property type="entry name" value="ligand_gated_channel"/>
    <property type="match status" value="1"/>
</dbReference>
<keyword evidence="12" id="KW-0675">Receptor</keyword>
<dbReference type="NCBIfam" id="TIGR01782">
    <property type="entry name" value="TonB-Xanth-Caul"/>
    <property type="match status" value="1"/>
</dbReference>
<keyword evidence="13" id="KW-1185">Reference proteome</keyword>
<evidence type="ECO:0000256" key="9">
    <source>
        <dbReference type="RuleBase" id="RU003357"/>
    </source>
</evidence>
<accession>A0A7X0EBX9</accession>
<comment type="similarity">
    <text evidence="8 9">Belongs to the TonB-dependent receptor family.</text>
</comment>
<dbReference type="InterPro" id="IPR039426">
    <property type="entry name" value="TonB-dep_rcpt-like"/>
</dbReference>
<keyword evidence="6 8" id="KW-0472">Membrane</keyword>
<evidence type="ECO:0000313" key="13">
    <source>
        <dbReference type="Proteomes" id="UP000539175"/>
    </source>
</evidence>
<evidence type="ECO:0000256" key="6">
    <source>
        <dbReference type="ARBA" id="ARBA00023136"/>
    </source>
</evidence>
<dbReference type="InterPro" id="IPR036942">
    <property type="entry name" value="Beta-barrel_TonB_sf"/>
</dbReference>
<evidence type="ECO:0000256" key="3">
    <source>
        <dbReference type="ARBA" id="ARBA00022452"/>
    </source>
</evidence>
<proteinExistence type="inferred from homology"/>
<organism evidence="12 13">
    <name type="scientific">Nitrospirillum iridis</name>
    <dbReference type="NCBI Taxonomy" id="765888"/>
    <lineage>
        <taxon>Bacteria</taxon>
        <taxon>Pseudomonadati</taxon>
        <taxon>Pseudomonadota</taxon>
        <taxon>Alphaproteobacteria</taxon>
        <taxon>Rhodospirillales</taxon>
        <taxon>Azospirillaceae</taxon>
        <taxon>Nitrospirillum</taxon>
    </lineage>
</organism>
<evidence type="ECO:0000256" key="1">
    <source>
        <dbReference type="ARBA" id="ARBA00004571"/>
    </source>
</evidence>
<feature type="domain" description="TonB-dependent receptor-like beta-barrel" evidence="10">
    <location>
        <begin position="240"/>
        <end position="764"/>
    </location>
</feature>
<comment type="subcellular location">
    <subcellularLocation>
        <location evidence="1 8">Cell outer membrane</location>
        <topology evidence="1 8">Multi-pass membrane protein</topology>
    </subcellularLocation>
</comment>
<keyword evidence="2 8" id="KW-0813">Transport</keyword>
<dbReference type="Pfam" id="PF07715">
    <property type="entry name" value="Plug"/>
    <property type="match status" value="1"/>
</dbReference>
<dbReference type="PANTHER" id="PTHR40980">
    <property type="entry name" value="PLUG DOMAIN-CONTAINING PROTEIN"/>
    <property type="match status" value="1"/>
</dbReference>
<keyword evidence="5 9" id="KW-0798">TonB box</keyword>
<comment type="caution">
    <text evidence="12">The sequence shown here is derived from an EMBL/GenBank/DDBJ whole genome shotgun (WGS) entry which is preliminary data.</text>
</comment>
<evidence type="ECO:0000259" key="11">
    <source>
        <dbReference type="Pfam" id="PF07715"/>
    </source>
</evidence>
<dbReference type="SUPFAM" id="SSF56935">
    <property type="entry name" value="Porins"/>
    <property type="match status" value="1"/>
</dbReference>
<evidence type="ECO:0000256" key="5">
    <source>
        <dbReference type="ARBA" id="ARBA00023077"/>
    </source>
</evidence>
<reference evidence="12 13" key="1">
    <citation type="submission" date="2020-08" db="EMBL/GenBank/DDBJ databases">
        <title>Genomic Encyclopedia of Type Strains, Phase IV (KMG-IV): sequencing the most valuable type-strain genomes for metagenomic binning, comparative biology and taxonomic classification.</title>
        <authorList>
            <person name="Goeker M."/>
        </authorList>
    </citation>
    <scope>NUCLEOTIDE SEQUENCE [LARGE SCALE GENOMIC DNA]</scope>
    <source>
        <strain evidence="12 13">DSM 22198</strain>
    </source>
</reference>
<sequence>MISAEGVGKFPDTNVAESLSHLPGISVDRQFGEGEKISILGTDPALNRVLVDGQTIGSADWGGNPNDPNSRTFNYTLLSPEIIDQAEVYKSTEARIDEGSLGGTVIIHTRKPLDLDANTMRASLGYSYNTRSAEGNPRGSLLYSWKNAANNFGVMVAGTYDKEDLSRAGIEFFGYSKGSTITSNPTVTGSGSLATATYPAGINAAYFQQTRERQGLQGAIQYQPTDTLDLNLSGIYIHGNYNNFSQSRFIYPAASTNAFTAVTLNNGLITGATLGNGAYTELDTNYRKTTVQTARVNFAGTWTPTADWKVVTDAGFTRAYGGKDPEYLLSFYSSAPYSFSYDGSKTSVTYAGGSSAADDMTTKATGQQVGGIAAQMNTDQEAYFQQDVTHDVNWGPLSSVQAGVKYTDHMNSVRAYGSKTYSNGSVSLSSLGASSIPTDLFDGLDASGDLVKFSTISKDAVIKYLDSLNTTYYRDYGSEYKVTEANSAAYVQTNFKGDKYRGNLGVRYVHTADDIKYWDSPDSGKTYDGVTQTSRYGRFLPSFNFAYDAADNVVVRFGAAEVVARPRYADMAGAFSKDDTQHTASGGNPNLKPYESNNYDLSAEWYFNKDSLVSGEFFFRQISSYIVTTTTTQVLADNTHGGTASYDVSHPVNFTDANVKGFSAMFQTNIAYGFGIQSNYTYAIADTSNGYNMPYLSRHTYNIIPYYEDGPIQARVSLGWRSNYFTSIGRLASNNMTDSYMQLDFSTTYSINDNLQATFNASNLLDEMYYQYNNTKAAPIGYYRNGSVYSINMSYKM</sequence>
<protein>
    <submittedName>
        <fullName evidence="12">Iron complex outermembrane receptor protein</fullName>
    </submittedName>
</protein>
<feature type="domain" description="TonB-dependent receptor plug" evidence="11">
    <location>
        <begin position="2"/>
        <end position="104"/>
    </location>
</feature>
<dbReference type="GO" id="GO:0009279">
    <property type="term" value="C:cell outer membrane"/>
    <property type="evidence" value="ECO:0007669"/>
    <property type="project" value="UniProtKB-SubCell"/>
</dbReference>
<dbReference type="InterPro" id="IPR012910">
    <property type="entry name" value="Plug_dom"/>
</dbReference>
<keyword evidence="7 8" id="KW-0998">Cell outer membrane</keyword>
<evidence type="ECO:0000256" key="4">
    <source>
        <dbReference type="ARBA" id="ARBA00022692"/>
    </source>
</evidence>
<keyword evidence="3 8" id="KW-1134">Transmembrane beta strand</keyword>
<evidence type="ECO:0000313" key="12">
    <source>
        <dbReference type="EMBL" id="MBB6251157.1"/>
    </source>
</evidence>
<dbReference type="AlphaFoldDB" id="A0A7X0EBX9"/>
<dbReference type="PANTHER" id="PTHR40980:SF3">
    <property type="entry name" value="TONB-DEPENDENT RECEPTOR-LIKE BETA-BARREL DOMAIN-CONTAINING PROTEIN"/>
    <property type="match status" value="1"/>
</dbReference>
<dbReference type="Proteomes" id="UP000539175">
    <property type="component" value="Unassembled WGS sequence"/>
</dbReference>
<keyword evidence="4 8" id="KW-0812">Transmembrane</keyword>
<dbReference type="PROSITE" id="PS52016">
    <property type="entry name" value="TONB_DEPENDENT_REC_3"/>
    <property type="match status" value="1"/>
</dbReference>
<dbReference type="EMBL" id="JACIIZ010000004">
    <property type="protein sequence ID" value="MBB6251157.1"/>
    <property type="molecule type" value="Genomic_DNA"/>
</dbReference>